<gene>
    <name evidence="2" type="ORF">ACFP81_07145</name>
</gene>
<organism evidence="2 3">
    <name type="scientific">Deinococcus lacus</name>
    <dbReference type="NCBI Taxonomy" id="392561"/>
    <lineage>
        <taxon>Bacteria</taxon>
        <taxon>Thermotogati</taxon>
        <taxon>Deinococcota</taxon>
        <taxon>Deinococci</taxon>
        <taxon>Deinococcales</taxon>
        <taxon>Deinococcaceae</taxon>
        <taxon>Deinococcus</taxon>
    </lineage>
</organism>
<reference evidence="3" key="1">
    <citation type="journal article" date="2019" name="Int. J. Syst. Evol. Microbiol.">
        <title>The Global Catalogue of Microorganisms (GCM) 10K type strain sequencing project: providing services to taxonomists for standard genome sequencing and annotation.</title>
        <authorList>
            <consortium name="The Broad Institute Genomics Platform"/>
            <consortium name="The Broad Institute Genome Sequencing Center for Infectious Disease"/>
            <person name="Wu L."/>
            <person name="Ma J."/>
        </authorList>
    </citation>
    <scope>NUCLEOTIDE SEQUENCE [LARGE SCALE GENOMIC DNA]</scope>
    <source>
        <strain evidence="3">CGMCC 1.15772</strain>
    </source>
</reference>
<feature type="compositionally biased region" description="Polar residues" evidence="1">
    <location>
        <begin position="309"/>
        <end position="322"/>
    </location>
</feature>
<feature type="region of interest" description="Disordered" evidence="1">
    <location>
        <begin position="299"/>
        <end position="322"/>
    </location>
</feature>
<protein>
    <submittedName>
        <fullName evidence="2">Uncharacterized protein</fullName>
    </submittedName>
</protein>
<comment type="caution">
    <text evidence="2">The sequence shown here is derived from an EMBL/GenBank/DDBJ whole genome shotgun (WGS) entry which is preliminary data.</text>
</comment>
<dbReference type="PROSITE" id="PS00018">
    <property type="entry name" value="EF_HAND_1"/>
    <property type="match status" value="1"/>
</dbReference>
<dbReference type="Proteomes" id="UP001596297">
    <property type="component" value="Unassembled WGS sequence"/>
</dbReference>
<dbReference type="RefSeq" id="WP_380082823.1">
    <property type="nucleotide sequence ID" value="NZ_JBHSWD010000001.1"/>
</dbReference>
<accession>A0ABW1YC00</accession>
<feature type="compositionally biased region" description="Low complexity" evidence="1">
    <location>
        <begin position="299"/>
        <end position="308"/>
    </location>
</feature>
<evidence type="ECO:0000313" key="3">
    <source>
        <dbReference type="Proteomes" id="UP001596297"/>
    </source>
</evidence>
<evidence type="ECO:0000256" key="1">
    <source>
        <dbReference type="SAM" id="MobiDB-lite"/>
    </source>
</evidence>
<dbReference type="InterPro" id="IPR018247">
    <property type="entry name" value="EF_Hand_1_Ca_BS"/>
</dbReference>
<proteinExistence type="predicted"/>
<keyword evidence="3" id="KW-1185">Reference proteome</keyword>
<evidence type="ECO:0000313" key="2">
    <source>
        <dbReference type="EMBL" id="MFC6591811.1"/>
    </source>
</evidence>
<name>A0ABW1YC00_9DEIO</name>
<dbReference type="EMBL" id="JBHSWD010000001">
    <property type="protein sequence ID" value="MFC6591811.1"/>
    <property type="molecule type" value="Genomic_DNA"/>
</dbReference>
<sequence>MPIVVNVSGNEQVAFPPTDGNPTDTVPDTVTFNNVVRTPGTTSDTPVALFPVDPQGNPVGTPTGNPGEYTLPNGTTVQLLDNNGNPFTNFDGNGNPVVTVPANSEYNYKVKVSYPDPSDTDTPPSYTTIIGADLDPAPQGTPTTPQAESNTTNVIVPAGMQFGDATGPQGADPQLVNVNTPKDGQKGTDITFPMDISNTSSTYVDDLGNQYNDTYDVSGYVVIQTETGSRAVPVVYEGDGVQNSGRTRQVPVDINNDGVVDANDVVPIYITRVVAPGTETKITARVTIPDNALPTVDANGNPINGGNPCCSSKPSRTTAISP</sequence>